<gene>
    <name evidence="2" type="ORF">IXB28_06145</name>
</gene>
<evidence type="ECO:0000259" key="1">
    <source>
        <dbReference type="PROSITE" id="PS51725"/>
    </source>
</evidence>
<feature type="domain" description="ABM" evidence="1">
    <location>
        <begin position="2"/>
        <end position="94"/>
    </location>
</feature>
<organism evidence="2 3">
    <name type="scientific">Leptothoe kymatousa TAU-MAC 1615</name>
    <dbReference type="NCBI Taxonomy" id="2364775"/>
    <lineage>
        <taxon>Bacteria</taxon>
        <taxon>Bacillati</taxon>
        <taxon>Cyanobacteriota</taxon>
        <taxon>Cyanophyceae</taxon>
        <taxon>Nodosilineales</taxon>
        <taxon>Cymatolegaceae</taxon>
        <taxon>Leptothoe</taxon>
        <taxon>Leptothoe kymatousa</taxon>
    </lineage>
</organism>
<sequence length="96" mass="10936">MVVTCVHVFVKPEHVDDFIAATKANHLGSVQEPTNIRFDFLQDPEDPTKFMLYEAYETADGAAAHKQTQHYLTWRETVADWMAQPRQGKAYTVLAP</sequence>
<protein>
    <submittedName>
        <fullName evidence="2">Antibiotic biosynthesis monooxygenase</fullName>
    </submittedName>
</protein>
<dbReference type="Pfam" id="PF03992">
    <property type="entry name" value="ABM"/>
    <property type="match status" value="1"/>
</dbReference>
<dbReference type="SUPFAM" id="SSF54909">
    <property type="entry name" value="Dimeric alpha+beta barrel"/>
    <property type="match status" value="1"/>
</dbReference>
<dbReference type="PROSITE" id="PS51725">
    <property type="entry name" value="ABM"/>
    <property type="match status" value="1"/>
</dbReference>
<dbReference type="InterPro" id="IPR007138">
    <property type="entry name" value="ABM_dom"/>
</dbReference>
<comment type="caution">
    <text evidence="2">The sequence shown here is derived from an EMBL/GenBank/DDBJ whole genome shotgun (WGS) entry which is preliminary data.</text>
</comment>
<keyword evidence="2" id="KW-0503">Monooxygenase</keyword>
<evidence type="ECO:0000313" key="3">
    <source>
        <dbReference type="Proteomes" id="UP001196661"/>
    </source>
</evidence>
<dbReference type="EMBL" id="JADOER010000004">
    <property type="protein sequence ID" value="MBT9311779.1"/>
    <property type="molecule type" value="Genomic_DNA"/>
</dbReference>
<name>A0ABS5Y1S7_9CYAN</name>
<dbReference type="Proteomes" id="UP001196661">
    <property type="component" value="Unassembled WGS sequence"/>
</dbReference>
<proteinExistence type="predicted"/>
<accession>A0ABS5Y1S7</accession>
<dbReference type="RefSeq" id="WP_215617929.1">
    <property type="nucleotide sequence ID" value="NZ_JADOER010000004.1"/>
</dbReference>
<dbReference type="InterPro" id="IPR050744">
    <property type="entry name" value="AI-2_Isomerase_LsrG"/>
</dbReference>
<dbReference type="GO" id="GO:0004497">
    <property type="term" value="F:monooxygenase activity"/>
    <property type="evidence" value="ECO:0007669"/>
    <property type="project" value="UniProtKB-KW"/>
</dbReference>
<keyword evidence="3" id="KW-1185">Reference proteome</keyword>
<dbReference type="InterPro" id="IPR011008">
    <property type="entry name" value="Dimeric_a/b-barrel"/>
</dbReference>
<reference evidence="2 3" key="1">
    <citation type="journal article" date="2021" name="Mar. Drugs">
        <title>Genome Reduction and Secondary Metabolism of the Marine Sponge-Associated Cyanobacterium Leptothoe.</title>
        <authorList>
            <person name="Konstantinou D."/>
            <person name="Popin R.V."/>
            <person name="Fewer D.P."/>
            <person name="Sivonen K."/>
            <person name="Gkelis S."/>
        </authorList>
    </citation>
    <scope>NUCLEOTIDE SEQUENCE [LARGE SCALE GENOMIC DNA]</scope>
    <source>
        <strain evidence="2 3">TAU-MAC 1615</strain>
    </source>
</reference>
<evidence type="ECO:0000313" key="2">
    <source>
        <dbReference type="EMBL" id="MBT9311779.1"/>
    </source>
</evidence>
<dbReference type="PANTHER" id="PTHR33336:SF1">
    <property type="entry name" value="(4S)-4-HYDROXY-5-PHOSPHONOOXYPENTANE-2,3-DIONE ISOMERASE"/>
    <property type="match status" value="1"/>
</dbReference>
<dbReference type="Gene3D" id="3.30.70.100">
    <property type="match status" value="1"/>
</dbReference>
<dbReference type="PANTHER" id="PTHR33336">
    <property type="entry name" value="QUINOL MONOOXYGENASE YGIN-RELATED"/>
    <property type="match status" value="1"/>
</dbReference>
<keyword evidence="2" id="KW-0560">Oxidoreductase</keyword>